<proteinExistence type="predicted"/>
<keyword evidence="1" id="KW-0805">Transcription regulation</keyword>
<dbReference type="Pfam" id="PF01638">
    <property type="entry name" value="HxlR"/>
    <property type="match status" value="1"/>
</dbReference>
<protein>
    <submittedName>
        <fullName evidence="6">Transcriptional regulator</fullName>
    </submittedName>
</protein>
<dbReference type="PROSITE" id="PS51118">
    <property type="entry name" value="HTH_HXLR"/>
    <property type="match status" value="1"/>
</dbReference>
<comment type="caution">
    <text evidence="6">The sequence shown here is derived from an EMBL/GenBank/DDBJ whole genome shotgun (WGS) entry which is preliminary data.</text>
</comment>
<dbReference type="Gene3D" id="1.10.10.10">
    <property type="entry name" value="Winged helix-like DNA-binding domain superfamily/Winged helix DNA-binding domain"/>
    <property type="match status" value="1"/>
</dbReference>
<feature type="region of interest" description="Disordered" evidence="4">
    <location>
        <begin position="138"/>
        <end position="177"/>
    </location>
</feature>
<evidence type="ECO:0000313" key="7">
    <source>
        <dbReference type="Proteomes" id="UP000252914"/>
    </source>
</evidence>
<keyword evidence="7" id="KW-1185">Reference proteome</keyword>
<keyword evidence="2" id="KW-0238">DNA-binding</keyword>
<evidence type="ECO:0000256" key="2">
    <source>
        <dbReference type="ARBA" id="ARBA00023125"/>
    </source>
</evidence>
<dbReference type="InterPro" id="IPR036388">
    <property type="entry name" value="WH-like_DNA-bd_sf"/>
</dbReference>
<feature type="domain" description="HTH hxlR-type" evidence="5">
    <location>
        <begin position="12"/>
        <end position="109"/>
    </location>
</feature>
<dbReference type="SUPFAM" id="SSF46785">
    <property type="entry name" value="Winged helix' DNA-binding domain"/>
    <property type="match status" value="1"/>
</dbReference>
<dbReference type="PANTHER" id="PTHR33204:SF18">
    <property type="entry name" value="TRANSCRIPTIONAL REGULATORY PROTEIN"/>
    <property type="match status" value="1"/>
</dbReference>
<keyword evidence="3" id="KW-0804">Transcription</keyword>
<accession>A0A367EEW7</accession>
<gene>
    <name evidence="6" type="ORF">DTL70_29285</name>
</gene>
<dbReference type="PANTHER" id="PTHR33204">
    <property type="entry name" value="TRANSCRIPTIONAL REGULATOR, MARR FAMILY"/>
    <property type="match status" value="1"/>
</dbReference>
<organism evidence="6 7">
    <name type="scientific">Streptomyces diacarni</name>
    <dbReference type="NCBI Taxonomy" id="2800381"/>
    <lineage>
        <taxon>Bacteria</taxon>
        <taxon>Bacillati</taxon>
        <taxon>Actinomycetota</taxon>
        <taxon>Actinomycetes</taxon>
        <taxon>Kitasatosporales</taxon>
        <taxon>Streptomycetaceae</taxon>
        <taxon>Streptomyces</taxon>
    </lineage>
</organism>
<dbReference type="InterPro" id="IPR002577">
    <property type="entry name" value="HTH_HxlR"/>
</dbReference>
<dbReference type="AlphaFoldDB" id="A0A367EEW7"/>
<name>A0A367EEW7_9ACTN</name>
<dbReference type="InterPro" id="IPR036390">
    <property type="entry name" value="WH_DNA-bd_sf"/>
</dbReference>
<sequence>MALKKGYAAQDCSLARTLELVGERWTMLVIRDAFYGVRRYSDFLAHLDIPRAVLSTRLRTLTESGVMERRRYEQSPPRDEYVLTEKGRRLWSALFALLMWGQEFTTGGATVRRRYVHAACGHELEAGGGCQSCERPAVPPEDIEVHPGPAAEGPTARHDPVSRALSKPHRLLQPLET</sequence>
<dbReference type="Proteomes" id="UP000252914">
    <property type="component" value="Unassembled WGS sequence"/>
</dbReference>
<evidence type="ECO:0000259" key="5">
    <source>
        <dbReference type="PROSITE" id="PS51118"/>
    </source>
</evidence>
<dbReference type="RefSeq" id="WP_114025013.1">
    <property type="nucleotide sequence ID" value="NZ_JBEYTF010000006.1"/>
</dbReference>
<evidence type="ECO:0000256" key="4">
    <source>
        <dbReference type="SAM" id="MobiDB-lite"/>
    </source>
</evidence>
<dbReference type="GO" id="GO:0003677">
    <property type="term" value="F:DNA binding"/>
    <property type="evidence" value="ECO:0007669"/>
    <property type="project" value="UniProtKB-KW"/>
</dbReference>
<evidence type="ECO:0000256" key="1">
    <source>
        <dbReference type="ARBA" id="ARBA00023015"/>
    </source>
</evidence>
<reference evidence="6 7" key="1">
    <citation type="submission" date="2018-06" db="EMBL/GenBank/DDBJ databases">
        <title>Streptomyces reniochalinae sp. nov. and Streptomyces diacarnus sp. nov. from marine sponges.</title>
        <authorList>
            <person name="Li L."/>
        </authorList>
    </citation>
    <scope>NUCLEOTIDE SEQUENCE [LARGE SCALE GENOMIC DNA]</scope>
    <source>
        <strain evidence="6 7">LHW51701</strain>
    </source>
</reference>
<dbReference type="EMBL" id="QOIN01000061">
    <property type="protein sequence ID" value="RCG16309.1"/>
    <property type="molecule type" value="Genomic_DNA"/>
</dbReference>
<evidence type="ECO:0000313" key="6">
    <source>
        <dbReference type="EMBL" id="RCG16309.1"/>
    </source>
</evidence>
<evidence type="ECO:0000256" key="3">
    <source>
        <dbReference type="ARBA" id="ARBA00023163"/>
    </source>
</evidence>